<sequence length="118" mass="12746">MFHGPQRTILTGVLSDTIGALRLLAVDHYPVIGLASSQSEEKFPSESKAQLYPVFSRGKEESSSSRSSPLALKNYTFGGTTALVLSAFSAPTIVVVSNSLATIFLRLMVETRFSAYVE</sequence>
<keyword evidence="1" id="KW-1133">Transmembrane helix</keyword>
<keyword evidence="3" id="KW-1185">Reference proteome</keyword>
<evidence type="ECO:0000313" key="2">
    <source>
        <dbReference type="EMBL" id="KAK0434270.1"/>
    </source>
</evidence>
<protein>
    <submittedName>
        <fullName evidence="2">Uncharacterized protein</fullName>
    </submittedName>
</protein>
<keyword evidence="1" id="KW-0472">Membrane</keyword>
<accession>A0AA39MI35</accession>
<evidence type="ECO:0000313" key="3">
    <source>
        <dbReference type="Proteomes" id="UP001175211"/>
    </source>
</evidence>
<name>A0AA39MI35_ARMTA</name>
<feature type="transmembrane region" description="Helical" evidence="1">
    <location>
        <begin position="82"/>
        <end position="105"/>
    </location>
</feature>
<dbReference type="Proteomes" id="UP001175211">
    <property type="component" value="Unassembled WGS sequence"/>
</dbReference>
<comment type="caution">
    <text evidence="2">The sequence shown here is derived from an EMBL/GenBank/DDBJ whole genome shotgun (WGS) entry which is preliminary data.</text>
</comment>
<dbReference type="GeneID" id="85362333"/>
<proteinExistence type="predicted"/>
<reference evidence="2" key="1">
    <citation type="submission" date="2023-06" db="EMBL/GenBank/DDBJ databases">
        <authorList>
            <consortium name="Lawrence Berkeley National Laboratory"/>
            <person name="Ahrendt S."/>
            <person name="Sahu N."/>
            <person name="Indic B."/>
            <person name="Wong-Bajracharya J."/>
            <person name="Merenyi Z."/>
            <person name="Ke H.-M."/>
            <person name="Monk M."/>
            <person name="Kocsube S."/>
            <person name="Drula E."/>
            <person name="Lipzen A."/>
            <person name="Balint B."/>
            <person name="Henrissat B."/>
            <person name="Andreopoulos B."/>
            <person name="Martin F.M."/>
            <person name="Harder C.B."/>
            <person name="Rigling D."/>
            <person name="Ford K.L."/>
            <person name="Foster G.D."/>
            <person name="Pangilinan J."/>
            <person name="Papanicolaou A."/>
            <person name="Barry K."/>
            <person name="LaButti K."/>
            <person name="Viragh M."/>
            <person name="Koriabine M."/>
            <person name="Yan M."/>
            <person name="Riley R."/>
            <person name="Champramary S."/>
            <person name="Plett K.L."/>
            <person name="Tsai I.J."/>
            <person name="Slot J."/>
            <person name="Sipos G."/>
            <person name="Plett J."/>
            <person name="Nagy L.G."/>
            <person name="Grigoriev I.V."/>
        </authorList>
    </citation>
    <scope>NUCLEOTIDE SEQUENCE</scope>
    <source>
        <strain evidence="2">CCBAS 213</strain>
    </source>
</reference>
<keyword evidence="1" id="KW-0812">Transmembrane</keyword>
<evidence type="ECO:0000256" key="1">
    <source>
        <dbReference type="SAM" id="Phobius"/>
    </source>
</evidence>
<dbReference type="RefSeq" id="XP_060321698.1">
    <property type="nucleotide sequence ID" value="XM_060478785.1"/>
</dbReference>
<gene>
    <name evidence="2" type="ORF">EV420DRAFT_1654075</name>
</gene>
<dbReference type="AlphaFoldDB" id="A0AA39MI35"/>
<organism evidence="2 3">
    <name type="scientific">Armillaria tabescens</name>
    <name type="common">Ringless honey mushroom</name>
    <name type="synonym">Agaricus tabescens</name>
    <dbReference type="NCBI Taxonomy" id="1929756"/>
    <lineage>
        <taxon>Eukaryota</taxon>
        <taxon>Fungi</taxon>
        <taxon>Dikarya</taxon>
        <taxon>Basidiomycota</taxon>
        <taxon>Agaricomycotina</taxon>
        <taxon>Agaricomycetes</taxon>
        <taxon>Agaricomycetidae</taxon>
        <taxon>Agaricales</taxon>
        <taxon>Marasmiineae</taxon>
        <taxon>Physalacriaceae</taxon>
        <taxon>Desarmillaria</taxon>
    </lineage>
</organism>
<dbReference type="EMBL" id="JAUEPS010000192">
    <property type="protein sequence ID" value="KAK0434270.1"/>
    <property type="molecule type" value="Genomic_DNA"/>
</dbReference>